<sequence>MNPYAHIPAGSYPPPIAFILKLLFHLLLPVCLILLPNGCTPQRIIHPIGGETEAADPDPHPPPQEDSAELQILYFAWADNGDYQAVLSDLDELHSSAHISDSRPDLPPEVYPGVDLRVAYACGERSGHDSLPPGLHILAEGVWRRAEFAGWNQAVSPGDALAAALDWCEMFRDAGEGLQLLIVAGESGHPYRGVLYDQSTGSYLTLPDFADILAERGREIDLICFDSGFSSSIELSYEVYGSWLGTGVSPPAILGMSGQFPLAGRDYTEVMELIHSMLESSPGGGHTEPERQYARQVSDAGQGAEPDAEPHTESENGLLSGTAGCLDAGLDYSLLLPENGSVLLLPSAWEGLLPVMNEVCSEITSRLSDTDTRDEYRLELMESSMWYTTPGDLRISPRSLLGETGSGLFIPVNATERQRMEGRAGFESLKSALEEELAALVHRAYPAEAADPVHMLLVSLFSNGEADPRFPLEYSGEEMGYCSGRLGFCRDSFWAPGCTPSLLDRLWFDLIE</sequence>
<reference evidence="2 3" key="1">
    <citation type="journal article" date="2015" name="Stand. Genomic Sci.">
        <title>Complete genome sequence and description of Salinispira pacifica gen. nov., sp. nov., a novel spirochaete isolated form a hypersaline microbial mat.</title>
        <authorList>
            <person name="Ben Hania W."/>
            <person name="Joseph M."/>
            <person name="Schumann P."/>
            <person name="Bunk B."/>
            <person name="Fiebig A."/>
            <person name="Sproer C."/>
            <person name="Klenk H.P."/>
            <person name="Fardeau M.L."/>
            <person name="Spring S."/>
        </authorList>
    </citation>
    <scope>NUCLEOTIDE SEQUENCE [LARGE SCALE GENOMIC DNA]</scope>
    <source>
        <strain evidence="2 3">L21-RPul-D2</strain>
    </source>
</reference>
<organism evidence="2 3">
    <name type="scientific">Salinispira pacifica</name>
    <dbReference type="NCBI Taxonomy" id="1307761"/>
    <lineage>
        <taxon>Bacteria</taxon>
        <taxon>Pseudomonadati</taxon>
        <taxon>Spirochaetota</taxon>
        <taxon>Spirochaetia</taxon>
        <taxon>Spirochaetales</taxon>
        <taxon>Spirochaetaceae</taxon>
        <taxon>Salinispira</taxon>
    </lineage>
</organism>
<dbReference type="Proteomes" id="UP000018680">
    <property type="component" value="Chromosome"/>
</dbReference>
<proteinExistence type="predicted"/>
<dbReference type="EMBL" id="CP006939">
    <property type="protein sequence ID" value="AHC15974.1"/>
    <property type="molecule type" value="Genomic_DNA"/>
</dbReference>
<protein>
    <submittedName>
        <fullName evidence="2">Uncharacterized protein</fullName>
    </submittedName>
</protein>
<feature type="region of interest" description="Disordered" evidence="1">
    <location>
        <begin position="278"/>
        <end position="320"/>
    </location>
</feature>
<dbReference type="AlphaFoldDB" id="V5WK58"/>
<accession>V5WK58</accession>
<keyword evidence="3" id="KW-1185">Reference proteome</keyword>
<dbReference type="HOGENOM" id="CLU_531961_0_0_12"/>
<dbReference type="KEGG" id="slr:L21SP2_2622"/>
<name>V5WK58_9SPIO</name>
<dbReference type="RefSeq" id="WP_024268875.1">
    <property type="nucleotide sequence ID" value="NC_023035.1"/>
</dbReference>
<evidence type="ECO:0000313" key="3">
    <source>
        <dbReference type="Proteomes" id="UP000018680"/>
    </source>
</evidence>
<evidence type="ECO:0000256" key="1">
    <source>
        <dbReference type="SAM" id="MobiDB-lite"/>
    </source>
</evidence>
<gene>
    <name evidence="2" type="ORF">L21SP2_2622</name>
</gene>
<dbReference type="STRING" id="1307761.L21SP2_2622"/>
<evidence type="ECO:0000313" key="2">
    <source>
        <dbReference type="EMBL" id="AHC15974.1"/>
    </source>
</evidence>